<evidence type="ECO:0000313" key="3">
    <source>
        <dbReference type="Proteomes" id="UP000727407"/>
    </source>
</evidence>
<keyword evidence="1" id="KW-1133">Transmembrane helix</keyword>
<reference evidence="2" key="1">
    <citation type="submission" date="2020-07" db="EMBL/GenBank/DDBJ databases">
        <title>Clarias magur genome sequencing, assembly and annotation.</title>
        <authorList>
            <person name="Kushwaha B."/>
            <person name="Kumar R."/>
            <person name="Das P."/>
            <person name="Joshi C.G."/>
            <person name="Kumar D."/>
            <person name="Nagpure N.S."/>
            <person name="Pandey M."/>
            <person name="Agarwal S."/>
            <person name="Srivastava S."/>
            <person name="Singh M."/>
            <person name="Sahoo L."/>
            <person name="Jayasankar P."/>
            <person name="Meher P.K."/>
            <person name="Koringa P.G."/>
            <person name="Iquebal M.A."/>
            <person name="Das S.P."/>
            <person name="Bit A."/>
            <person name="Patnaik S."/>
            <person name="Patel N."/>
            <person name="Shah T.M."/>
            <person name="Hinsu A."/>
            <person name="Jena J.K."/>
        </authorList>
    </citation>
    <scope>NUCLEOTIDE SEQUENCE</scope>
    <source>
        <strain evidence="2">CIFAMagur01</strain>
        <tissue evidence="2">Testis</tissue>
    </source>
</reference>
<dbReference type="EMBL" id="QNUK01000071">
    <property type="protein sequence ID" value="KAF5903549.1"/>
    <property type="molecule type" value="Genomic_DNA"/>
</dbReference>
<organism evidence="2 3">
    <name type="scientific">Clarias magur</name>
    <name type="common">Asian catfish</name>
    <name type="synonym">Macropteronotus magur</name>
    <dbReference type="NCBI Taxonomy" id="1594786"/>
    <lineage>
        <taxon>Eukaryota</taxon>
        <taxon>Metazoa</taxon>
        <taxon>Chordata</taxon>
        <taxon>Craniata</taxon>
        <taxon>Vertebrata</taxon>
        <taxon>Euteleostomi</taxon>
        <taxon>Actinopterygii</taxon>
        <taxon>Neopterygii</taxon>
        <taxon>Teleostei</taxon>
        <taxon>Ostariophysi</taxon>
        <taxon>Siluriformes</taxon>
        <taxon>Clariidae</taxon>
        <taxon>Clarias</taxon>
    </lineage>
</organism>
<keyword evidence="1" id="KW-0812">Transmembrane</keyword>
<keyword evidence="1" id="KW-0472">Membrane</keyword>
<dbReference type="Proteomes" id="UP000727407">
    <property type="component" value="Unassembled WGS sequence"/>
</dbReference>
<gene>
    <name evidence="2" type="ORF">DAT39_006729</name>
</gene>
<evidence type="ECO:0000256" key="1">
    <source>
        <dbReference type="SAM" id="Phobius"/>
    </source>
</evidence>
<keyword evidence="3" id="KW-1185">Reference proteome</keyword>
<comment type="caution">
    <text evidence="2">The sequence shown here is derived from an EMBL/GenBank/DDBJ whole genome shotgun (WGS) entry which is preliminary data.</text>
</comment>
<evidence type="ECO:0000313" key="2">
    <source>
        <dbReference type="EMBL" id="KAF5903549.1"/>
    </source>
</evidence>
<sequence length="104" mass="11500">MIPPVLCSIPRTASSLLWIGVLKPFGCIELSYCKNICQCNSVYLMNSAVIHACIGLALSLFIKSLRDRCLNVTWLVAVAVRCHYVLLCPLWVMPQDPSVIFSSA</sequence>
<feature type="transmembrane region" description="Helical" evidence="1">
    <location>
        <begin position="43"/>
        <end position="62"/>
    </location>
</feature>
<feature type="non-terminal residue" evidence="2">
    <location>
        <position position="104"/>
    </location>
</feature>
<protein>
    <submittedName>
        <fullName evidence="2">Uncharacterized protein</fullName>
    </submittedName>
</protein>
<accession>A0A8J4UKT3</accession>
<dbReference type="AlphaFoldDB" id="A0A8J4UKT3"/>
<name>A0A8J4UKT3_CLAMG</name>
<feature type="transmembrane region" description="Helical" evidence="1">
    <location>
        <begin position="74"/>
        <end position="93"/>
    </location>
</feature>
<proteinExistence type="predicted"/>